<organism evidence="4 5">
    <name type="scientific">Rhodococcoides fascians</name>
    <name type="common">Rhodococcus fascians</name>
    <dbReference type="NCBI Taxonomy" id="1828"/>
    <lineage>
        <taxon>Bacteria</taxon>
        <taxon>Bacillati</taxon>
        <taxon>Actinomycetota</taxon>
        <taxon>Actinomycetes</taxon>
        <taxon>Mycobacteriales</taxon>
        <taxon>Nocardiaceae</taxon>
        <taxon>Rhodococcoides</taxon>
    </lineage>
</organism>
<dbReference type="SUPFAM" id="SSF46785">
    <property type="entry name" value="Winged helix' DNA-binding domain"/>
    <property type="match status" value="1"/>
</dbReference>
<dbReference type="InterPro" id="IPR051534">
    <property type="entry name" value="CBASS_pafABC_assoc_protein"/>
</dbReference>
<protein>
    <recommendedName>
        <fullName evidence="3">HTH deoR-type domain-containing protein</fullName>
    </recommendedName>
</protein>
<dbReference type="Pfam" id="PF25583">
    <property type="entry name" value="WCX"/>
    <property type="match status" value="1"/>
</dbReference>
<keyword evidence="1" id="KW-0805">Transcription regulation</keyword>
<dbReference type="PIRSF" id="PIRSF016838">
    <property type="entry name" value="PafC"/>
    <property type="match status" value="1"/>
</dbReference>
<dbReference type="PROSITE" id="PS51000">
    <property type="entry name" value="HTH_DEOR_2"/>
    <property type="match status" value="1"/>
</dbReference>
<evidence type="ECO:0000313" key="5">
    <source>
        <dbReference type="Proteomes" id="UP000076038"/>
    </source>
</evidence>
<dbReference type="InterPro" id="IPR001034">
    <property type="entry name" value="DeoR_HTH"/>
</dbReference>
<gene>
    <name evidence="4" type="ORF">A3Q41_01642</name>
</gene>
<dbReference type="AlphaFoldDB" id="A0A143QJH6"/>
<dbReference type="Pfam" id="PF13280">
    <property type="entry name" value="WYL"/>
    <property type="match status" value="1"/>
</dbReference>
<dbReference type="EMBL" id="CP015220">
    <property type="protein sequence ID" value="AMY22946.1"/>
    <property type="molecule type" value="Genomic_DNA"/>
</dbReference>
<evidence type="ECO:0000256" key="1">
    <source>
        <dbReference type="ARBA" id="ARBA00023015"/>
    </source>
</evidence>
<dbReference type="PANTHER" id="PTHR34580">
    <property type="match status" value="1"/>
</dbReference>
<dbReference type="GO" id="GO:0003700">
    <property type="term" value="F:DNA-binding transcription factor activity"/>
    <property type="evidence" value="ECO:0007669"/>
    <property type="project" value="InterPro"/>
</dbReference>
<reference evidence="4 5" key="1">
    <citation type="journal article" date="2016" name="Genome Announc.">
        <title>Complete Genome and Plasmid Sequences for Rhodococcus fascians D188 and Draft Sequences for Rhodococcus Isolates PBTS 1 and PBTS 2.</title>
        <authorList>
            <person name="Stamler R.A."/>
            <person name="Vereecke D."/>
            <person name="Zhang Y."/>
            <person name="Schilkey F."/>
            <person name="Devitt N."/>
            <person name="Randall J.J."/>
        </authorList>
    </citation>
    <scope>NUCLEOTIDE SEQUENCE [LARGE SCALE GENOMIC DNA]</scope>
    <source>
        <strain evidence="4 5">PBTS2</strain>
    </source>
</reference>
<dbReference type="RefSeq" id="WP_048318926.1">
    <property type="nucleotide sequence ID" value="NZ_CP015220.1"/>
</dbReference>
<dbReference type="Gene3D" id="1.10.10.10">
    <property type="entry name" value="Winged helix-like DNA-binding domain superfamily/Winged helix DNA-binding domain"/>
    <property type="match status" value="1"/>
</dbReference>
<accession>A0A143QJH6</accession>
<keyword evidence="5" id="KW-1185">Reference proteome</keyword>
<evidence type="ECO:0000256" key="2">
    <source>
        <dbReference type="ARBA" id="ARBA00023163"/>
    </source>
</evidence>
<dbReference type="PROSITE" id="PS52050">
    <property type="entry name" value="WYL"/>
    <property type="match status" value="1"/>
</dbReference>
<dbReference type="Proteomes" id="UP000076038">
    <property type="component" value="Chromosome"/>
</dbReference>
<dbReference type="Pfam" id="PF08279">
    <property type="entry name" value="HTH_11"/>
    <property type="match status" value="1"/>
</dbReference>
<name>A0A143QJH6_RHOFA</name>
<keyword evidence="2" id="KW-0804">Transcription</keyword>
<dbReference type="InterPro" id="IPR013196">
    <property type="entry name" value="HTH_11"/>
</dbReference>
<dbReference type="InterPro" id="IPR057727">
    <property type="entry name" value="WCX_dom"/>
</dbReference>
<evidence type="ECO:0000313" key="4">
    <source>
        <dbReference type="EMBL" id="AMY22946.1"/>
    </source>
</evidence>
<dbReference type="KEGG" id="rhs:A3Q41_01642"/>
<dbReference type="InterPro" id="IPR026881">
    <property type="entry name" value="WYL_dom"/>
</dbReference>
<dbReference type="InterPro" id="IPR036388">
    <property type="entry name" value="WH-like_DNA-bd_sf"/>
</dbReference>
<evidence type="ECO:0000259" key="3">
    <source>
        <dbReference type="PROSITE" id="PS51000"/>
    </source>
</evidence>
<dbReference type="OrthoDB" id="3171994at2"/>
<reference evidence="5" key="2">
    <citation type="submission" date="2016-04" db="EMBL/GenBank/DDBJ databases">
        <title>Complete Genome and Plasmid Sequences for Rhodococcus fascians D188 and Draft Sequences for Rhodococcus spp. Isolates PBTS 1 and PBTS 2.</title>
        <authorList>
            <person name="Stamer R."/>
            <person name="Vereecke D."/>
            <person name="Zhang Y."/>
            <person name="Schilkey F."/>
            <person name="Devitt N."/>
            <person name="Randall J."/>
        </authorList>
    </citation>
    <scope>NUCLEOTIDE SEQUENCE [LARGE SCALE GENOMIC DNA]</scope>
    <source>
        <strain evidence="5">PBTS2</strain>
    </source>
</reference>
<dbReference type="PANTHER" id="PTHR34580:SF1">
    <property type="entry name" value="PROTEIN PAFC"/>
    <property type="match status" value="1"/>
</dbReference>
<proteinExistence type="predicted"/>
<dbReference type="InterPro" id="IPR028349">
    <property type="entry name" value="PafC-like"/>
</dbReference>
<sequence length="310" mass="34077">MRADRLLSIVMLLQHRGRLNAADIAAQLEVSTRTVLRDIEALSSAGIPVYTDRGRGGGISLLQGYRTELTGLTAAEATALLASGAGRVATPAFASAMRKVIAAIPDAHRAAASTASQRILVRPDGFAYPHEPEEHLVELQRVVIDGVRIRITYRDRSGSVNDRILDPIGLVYAGDHWYLLAAREGTERVYRVSRIGELTVLDEQAHRASTVDLEAAFTAHWKSFRASLVETEITCTVEESAWLSLSKNVVRVIDERIHHDGKRLVVIVFSGHNHALGALWNCGPGVEVLQPTAIREELAARAFETYELYR</sequence>
<feature type="domain" description="HTH deoR-type" evidence="3">
    <location>
        <begin position="2"/>
        <end position="60"/>
    </location>
</feature>
<dbReference type="PATRIC" id="fig|1653479.3.peg.1664"/>
<dbReference type="InterPro" id="IPR036390">
    <property type="entry name" value="WH_DNA-bd_sf"/>
</dbReference>